<dbReference type="VEuPathDB" id="FungiDB:PC9H_009775"/>
<keyword evidence="3" id="KW-1185">Reference proteome</keyword>
<reference evidence="2" key="1">
    <citation type="submission" date="2019-07" db="EMBL/GenBank/DDBJ databases">
        <authorList>
            <person name="Palmer J.M."/>
        </authorList>
    </citation>
    <scope>NUCLEOTIDE SEQUENCE</scope>
    <source>
        <strain evidence="2">PC9</strain>
    </source>
</reference>
<comment type="caution">
    <text evidence="2">The sequence shown here is derived from an EMBL/GenBank/DDBJ whole genome shotgun (WGS) entry which is preliminary data.</text>
</comment>
<gene>
    <name evidence="2" type="ORF">PC9H_009775</name>
</gene>
<name>A0A8H7DQZ7_PLEOS</name>
<protein>
    <submittedName>
        <fullName evidence="2">Uncharacterized protein</fullName>
    </submittedName>
</protein>
<dbReference type="OrthoDB" id="4179406at2759"/>
<dbReference type="RefSeq" id="XP_036628662.1">
    <property type="nucleotide sequence ID" value="XM_036779273.1"/>
</dbReference>
<evidence type="ECO:0000313" key="2">
    <source>
        <dbReference type="EMBL" id="KAF7424468.1"/>
    </source>
</evidence>
<sequence length="290" mass="31831">MDFQVNSLNENESHEEPKGTVHDWAELSNPNYAIPPLVEGVPDATSVSDDGETVEDKPFLDYQDDYTALDSTEPKPLVPTATVAWLYGYLPTVDKSLWSDLILSMARNCLAYLLEIVECAAQMMKGPMSYLVFFWMMLEVTKKATPILLEALPPICVLPGTSLLPACRSESLSTGSTISKGLRGMDFPKIFDIQKKTFDHLADQSASFGGSGLSLDLKKVEMASKDLVTLVKVSDMKSRDDIARTMTTFVRNAQSTGRGLSKFNAKMGGAMDRHASSLAISFTLTNVFSF</sequence>
<feature type="compositionally biased region" description="Polar residues" evidence="1">
    <location>
        <begin position="1"/>
        <end position="10"/>
    </location>
</feature>
<evidence type="ECO:0000313" key="3">
    <source>
        <dbReference type="Proteomes" id="UP000623687"/>
    </source>
</evidence>
<dbReference type="GeneID" id="59379593"/>
<proteinExistence type="predicted"/>
<feature type="compositionally biased region" description="Basic and acidic residues" evidence="1">
    <location>
        <begin position="11"/>
        <end position="25"/>
    </location>
</feature>
<dbReference type="Proteomes" id="UP000623687">
    <property type="component" value="Unassembled WGS sequence"/>
</dbReference>
<feature type="region of interest" description="Disordered" evidence="1">
    <location>
        <begin position="1"/>
        <end position="25"/>
    </location>
</feature>
<evidence type="ECO:0000256" key="1">
    <source>
        <dbReference type="SAM" id="MobiDB-lite"/>
    </source>
</evidence>
<dbReference type="EMBL" id="JACETU010000007">
    <property type="protein sequence ID" value="KAF7424468.1"/>
    <property type="molecule type" value="Genomic_DNA"/>
</dbReference>
<organism evidence="2 3">
    <name type="scientific">Pleurotus ostreatus</name>
    <name type="common">Oyster mushroom</name>
    <name type="synonym">White-rot fungus</name>
    <dbReference type="NCBI Taxonomy" id="5322"/>
    <lineage>
        <taxon>Eukaryota</taxon>
        <taxon>Fungi</taxon>
        <taxon>Dikarya</taxon>
        <taxon>Basidiomycota</taxon>
        <taxon>Agaricomycotina</taxon>
        <taxon>Agaricomycetes</taxon>
        <taxon>Agaricomycetidae</taxon>
        <taxon>Agaricales</taxon>
        <taxon>Pleurotineae</taxon>
        <taxon>Pleurotaceae</taxon>
        <taxon>Pleurotus</taxon>
    </lineage>
</organism>
<dbReference type="AlphaFoldDB" id="A0A8H7DQZ7"/>
<accession>A0A8H7DQZ7</accession>